<reference evidence="4 5" key="1">
    <citation type="submission" date="2014-06" db="EMBL/GenBank/DDBJ databases">
        <title>Draft genome sequence of Paenibacillus sp. MSt1.</title>
        <authorList>
            <person name="Aw Y.K."/>
            <person name="Ong K.S."/>
            <person name="Gan H.M."/>
            <person name="Lee S.M."/>
        </authorList>
    </citation>
    <scope>NUCLEOTIDE SEQUENCE [LARGE SCALE GENOMIC DNA]</scope>
    <source>
        <strain evidence="4 5">MSt1</strain>
    </source>
</reference>
<dbReference type="RefSeq" id="WP_036691108.1">
    <property type="nucleotide sequence ID" value="NZ_JNVM01000036.1"/>
</dbReference>
<evidence type="ECO:0000256" key="2">
    <source>
        <dbReference type="ARBA" id="ARBA00023002"/>
    </source>
</evidence>
<protein>
    <submittedName>
        <fullName evidence="4">NAD(P)H nitroreductase</fullName>
    </submittedName>
</protein>
<dbReference type="eggNOG" id="COG0778">
    <property type="taxonomic scope" value="Bacteria"/>
</dbReference>
<comment type="caution">
    <text evidence="4">The sequence shown here is derived from an EMBL/GenBank/DDBJ whole genome shotgun (WGS) entry which is preliminary data.</text>
</comment>
<organism evidence="4 5">
    <name type="scientific">Paenibacillus tyrfis</name>
    <dbReference type="NCBI Taxonomy" id="1501230"/>
    <lineage>
        <taxon>Bacteria</taxon>
        <taxon>Bacillati</taxon>
        <taxon>Bacillota</taxon>
        <taxon>Bacilli</taxon>
        <taxon>Bacillales</taxon>
        <taxon>Paenibacillaceae</taxon>
        <taxon>Paenibacillus</taxon>
    </lineage>
</organism>
<name>A0A081NVS2_9BACL</name>
<dbReference type="SUPFAM" id="SSF55469">
    <property type="entry name" value="FMN-dependent nitroreductase-like"/>
    <property type="match status" value="1"/>
</dbReference>
<dbReference type="Pfam" id="PF00881">
    <property type="entry name" value="Nitroreductase"/>
    <property type="match status" value="1"/>
</dbReference>
<dbReference type="OrthoDB" id="9782629at2"/>
<gene>
    <name evidence="4" type="ORF">ET33_22930</name>
</gene>
<dbReference type="GO" id="GO:0016491">
    <property type="term" value="F:oxidoreductase activity"/>
    <property type="evidence" value="ECO:0007669"/>
    <property type="project" value="UniProtKB-KW"/>
</dbReference>
<dbReference type="PANTHER" id="PTHR43673">
    <property type="entry name" value="NAD(P)H NITROREDUCTASE YDGI-RELATED"/>
    <property type="match status" value="1"/>
</dbReference>
<keyword evidence="2" id="KW-0560">Oxidoreductase</keyword>
<dbReference type="PANTHER" id="PTHR43673:SF3">
    <property type="entry name" value="NAD(P)H NITROREDUCTASE YODC-RELATED"/>
    <property type="match status" value="1"/>
</dbReference>
<evidence type="ECO:0000256" key="1">
    <source>
        <dbReference type="ARBA" id="ARBA00007118"/>
    </source>
</evidence>
<dbReference type="AlphaFoldDB" id="A0A081NVS2"/>
<comment type="similarity">
    <text evidence="1">Belongs to the nitroreductase family.</text>
</comment>
<keyword evidence="5" id="KW-1185">Reference proteome</keyword>
<dbReference type="Proteomes" id="UP000028123">
    <property type="component" value="Unassembled WGS sequence"/>
</dbReference>
<dbReference type="InterPro" id="IPR000415">
    <property type="entry name" value="Nitroreductase-like"/>
</dbReference>
<accession>A0A081NVS2</accession>
<feature type="domain" description="Nitroreductase" evidence="3">
    <location>
        <begin position="19"/>
        <end position="195"/>
    </location>
</feature>
<evidence type="ECO:0000313" key="5">
    <source>
        <dbReference type="Proteomes" id="UP000028123"/>
    </source>
</evidence>
<dbReference type="EMBL" id="JNVM01000036">
    <property type="protein sequence ID" value="KEQ22545.1"/>
    <property type="molecule type" value="Genomic_DNA"/>
</dbReference>
<dbReference type="InterPro" id="IPR029479">
    <property type="entry name" value="Nitroreductase"/>
</dbReference>
<dbReference type="CDD" id="cd02137">
    <property type="entry name" value="MhqN-like"/>
    <property type="match status" value="1"/>
</dbReference>
<proteinExistence type="inferred from homology"/>
<evidence type="ECO:0000313" key="4">
    <source>
        <dbReference type="EMBL" id="KEQ22545.1"/>
    </source>
</evidence>
<dbReference type="Gene3D" id="3.40.109.10">
    <property type="entry name" value="NADH Oxidase"/>
    <property type="match status" value="1"/>
</dbReference>
<sequence length="220" mass="24582">MSVSQPSQTMEQQLFFDVIRERRSVRGYDPEVKISREELTEILQQATLAPSAANLQPWRFLVIDSPELKQKLLPIAFNQQQVVEASAVIAVLGDLQNIRMAEKIYGQTVDAGFMPADTAKSFVERYTGMYSSMPPEAIRQIVYTDGGLVSMQLMLVARAKGYDTVPMAGYDKQKFTEAFGISDRYAPVMLIAIGKAAKPGHPTVRLPIEDIAFFNEMPNE</sequence>
<evidence type="ECO:0000259" key="3">
    <source>
        <dbReference type="Pfam" id="PF00881"/>
    </source>
</evidence>